<dbReference type="EMBL" id="JAHDVG010000473">
    <property type="protein sequence ID" value="KAH1178897.1"/>
    <property type="molecule type" value="Genomic_DNA"/>
</dbReference>
<name>A0A9D3XFH4_9SAUR</name>
<keyword evidence="1" id="KW-0863">Zinc-finger</keyword>
<dbReference type="InterPro" id="IPR048371">
    <property type="entry name" value="ZNHIT3_C"/>
</dbReference>
<dbReference type="Proteomes" id="UP000827986">
    <property type="component" value="Unassembled WGS sequence"/>
</dbReference>
<dbReference type="CDD" id="cd23024">
    <property type="entry name" value="zf-HIT_ZNHIT2-3"/>
    <property type="match status" value="1"/>
</dbReference>
<comment type="caution">
    <text evidence="3">The sequence shown here is derived from an EMBL/GenBank/DDBJ whole genome shotgun (WGS) entry which is preliminary data.</text>
</comment>
<sequence>MQEGSGCCCCVCAGRGAPRYRCPGCRARYCSVPCYRKHKEQCIPKQDQVVKTLITDTASLFRRVKSVQDKGSHWSVDDILTEDDEADRVPLQKLKLLGESKELRSLLLNPHLQQLLLTVDQAKEKDSLMKTYMQEPLFVEFADCCLRVVEPPEKENCLLE</sequence>
<evidence type="ECO:0000313" key="4">
    <source>
        <dbReference type="Proteomes" id="UP000827986"/>
    </source>
</evidence>
<dbReference type="Pfam" id="PF21373">
    <property type="entry name" value="ZNHIT3_C"/>
    <property type="match status" value="1"/>
</dbReference>
<accession>A0A9D3XFH4</accession>
<keyword evidence="4" id="KW-1185">Reference proteome</keyword>
<feature type="domain" description="HIT-type" evidence="2">
    <location>
        <begin position="9"/>
        <end position="42"/>
    </location>
</feature>
<organism evidence="3 4">
    <name type="scientific">Mauremys mutica</name>
    <name type="common">yellowpond turtle</name>
    <dbReference type="NCBI Taxonomy" id="74926"/>
    <lineage>
        <taxon>Eukaryota</taxon>
        <taxon>Metazoa</taxon>
        <taxon>Chordata</taxon>
        <taxon>Craniata</taxon>
        <taxon>Vertebrata</taxon>
        <taxon>Euteleostomi</taxon>
        <taxon>Archelosauria</taxon>
        <taxon>Testudinata</taxon>
        <taxon>Testudines</taxon>
        <taxon>Cryptodira</taxon>
        <taxon>Durocryptodira</taxon>
        <taxon>Testudinoidea</taxon>
        <taxon>Geoemydidae</taxon>
        <taxon>Geoemydinae</taxon>
        <taxon>Mauremys</taxon>
    </lineage>
</organism>
<dbReference type="AlphaFoldDB" id="A0A9D3XFH4"/>
<dbReference type="InterPro" id="IPR007529">
    <property type="entry name" value="Znf_HIT"/>
</dbReference>
<protein>
    <recommendedName>
        <fullName evidence="2">HIT-type domain-containing protein</fullName>
    </recommendedName>
</protein>
<evidence type="ECO:0000313" key="3">
    <source>
        <dbReference type="EMBL" id="KAH1178897.1"/>
    </source>
</evidence>
<keyword evidence="1" id="KW-0862">Zinc</keyword>
<dbReference type="PROSITE" id="PS51083">
    <property type="entry name" value="ZF_HIT"/>
    <property type="match status" value="1"/>
</dbReference>
<gene>
    <name evidence="3" type="ORF">KIL84_000228</name>
</gene>
<evidence type="ECO:0000259" key="2">
    <source>
        <dbReference type="PROSITE" id="PS51083"/>
    </source>
</evidence>
<reference evidence="3" key="1">
    <citation type="submission" date="2021-09" db="EMBL/GenBank/DDBJ databases">
        <title>The genome of Mauremys mutica provides insights into the evolution of semi-aquatic lifestyle.</title>
        <authorList>
            <person name="Gong S."/>
            <person name="Gao Y."/>
        </authorList>
    </citation>
    <scope>NUCLEOTIDE SEQUENCE</scope>
    <source>
        <strain evidence="3">MM-2020</strain>
        <tissue evidence="3">Muscle</tissue>
    </source>
</reference>
<dbReference type="SUPFAM" id="SSF144232">
    <property type="entry name" value="HIT/MYND zinc finger-like"/>
    <property type="match status" value="1"/>
</dbReference>
<evidence type="ECO:0000256" key="1">
    <source>
        <dbReference type="PROSITE-ProRule" id="PRU00453"/>
    </source>
</evidence>
<dbReference type="Gene3D" id="3.30.60.190">
    <property type="match status" value="1"/>
</dbReference>
<keyword evidence="1" id="KW-0479">Metal-binding</keyword>
<dbReference type="GO" id="GO:0008270">
    <property type="term" value="F:zinc ion binding"/>
    <property type="evidence" value="ECO:0007669"/>
    <property type="project" value="UniProtKB-UniRule"/>
</dbReference>
<proteinExistence type="predicted"/>